<reference evidence="7 8" key="1">
    <citation type="journal article" date="2024" name="G3 (Bethesda)">
        <title>Genome assembly of Hibiscus sabdariffa L. provides insights into metabolisms of medicinal natural products.</title>
        <authorList>
            <person name="Kim T."/>
        </authorList>
    </citation>
    <scope>NUCLEOTIDE SEQUENCE [LARGE SCALE GENOMIC DNA]</scope>
    <source>
        <strain evidence="7">TK-2024</strain>
        <tissue evidence="7">Old leaves</tissue>
    </source>
</reference>
<keyword evidence="2" id="KW-0479">Metal-binding</keyword>
<keyword evidence="1" id="KW-0645">Protease</keyword>
<accession>A0ABR2RKT6</accession>
<dbReference type="PRINTS" id="PR00138">
    <property type="entry name" value="MATRIXIN"/>
</dbReference>
<evidence type="ECO:0000256" key="2">
    <source>
        <dbReference type="ARBA" id="ARBA00022723"/>
    </source>
</evidence>
<gene>
    <name evidence="7" type="ORF">V6N11_041549</name>
</gene>
<feature type="signal peptide" evidence="5">
    <location>
        <begin position="1"/>
        <end position="26"/>
    </location>
</feature>
<dbReference type="InterPro" id="IPR021190">
    <property type="entry name" value="Pept_M10A"/>
</dbReference>
<dbReference type="Gene3D" id="3.40.390.10">
    <property type="entry name" value="Collagenase (Catalytic Domain)"/>
    <property type="match status" value="1"/>
</dbReference>
<dbReference type="SUPFAM" id="SSF55486">
    <property type="entry name" value="Metalloproteases ('zincins'), catalytic domain"/>
    <property type="match status" value="1"/>
</dbReference>
<protein>
    <recommendedName>
        <fullName evidence="6">Peptidase metallopeptidase domain-containing protein</fullName>
    </recommendedName>
</protein>
<comment type="caution">
    <text evidence="7">The sequence shown here is derived from an EMBL/GenBank/DDBJ whole genome shotgun (WGS) entry which is preliminary data.</text>
</comment>
<organism evidence="7 8">
    <name type="scientific">Hibiscus sabdariffa</name>
    <name type="common">roselle</name>
    <dbReference type="NCBI Taxonomy" id="183260"/>
    <lineage>
        <taxon>Eukaryota</taxon>
        <taxon>Viridiplantae</taxon>
        <taxon>Streptophyta</taxon>
        <taxon>Embryophyta</taxon>
        <taxon>Tracheophyta</taxon>
        <taxon>Spermatophyta</taxon>
        <taxon>Magnoliopsida</taxon>
        <taxon>eudicotyledons</taxon>
        <taxon>Gunneridae</taxon>
        <taxon>Pentapetalae</taxon>
        <taxon>rosids</taxon>
        <taxon>malvids</taxon>
        <taxon>Malvales</taxon>
        <taxon>Malvaceae</taxon>
        <taxon>Malvoideae</taxon>
        <taxon>Hibiscus</taxon>
    </lineage>
</organism>
<dbReference type="InterPro" id="IPR006026">
    <property type="entry name" value="Peptidase_Metallo"/>
</dbReference>
<keyword evidence="5" id="KW-0732">Signal</keyword>
<dbReference type="SMART" id="SM00235">
    <property type="entry name" value="ZnMc"/>
    <property type="match status" value="1"/>
</dbReference>
<dbReference type="PANTHER" id="PTHR10201">
    <property type="entry name" value="MATRIX METALLOPROTEINASE"/>
    <property type="match status" value="1"/>
</dbReference>
<evidence type="ECO:0000313" key="7">
    <source>
        <dbReference type="EMBL" id="KAK9013545.1"/>
    </source>
</evidence>
<dbReference type="InterPro" id="IPR001818">
    <property type="entry name" value="Pept_M10_metallopeptidase"/>
</dbReference>
<feature type="domain" description="Peptidase metallopeptidase" evidence="6">
    <location>
        <begin position="69"/>
        <end position="224"/>
    </location>
</feature>
<keyword evidence="3" id="KW-0378">Hydrolase</keyword>
<sequence>MAAQFSHLFLGAFLMFLVLQSSLVKSKHVKFESTRNHELTRRRSCGSSDDIGRLTFDDLFHLDVNNILSSGRWYNFPVTYGFQSNSSVPAGLDPQVVISVIDAAFQQWQTAIPRFAFRRVYPGDSANIKIAFIPLYPQYYGYGYYPPDGRLYLDDDHTYWSTDSNPAWNELDLQSGAMHEIGHTLGLEHSNDPSAVVYPILYYGSIKRELSQDDIHQIQTLYYSQFHLG</sequence>
<keyword evidence="4" id="KW-0862">Zinc</keyword>
<proteinExistence type="predicted"/>
<evidence type="ECO:0000313" key="8">
    <source>
        <dbReference type="Proteomes" id="UP001396334"/>
    </source>
</evidence>
<name>A0ABR2RKT6_9ROSI</name>
<evidence type="ECO:0000256" key="4">
    <source>
        <dbReference type="ARBA" id="ARBA00022833"/>
    </source>
</evidence>
<dbReference type="InterPro" id="IPR024079">
    <property type="entry name" value="MetalloPept_cat_dom_sf"/>
</dbReference>
<evidence type="ECO:0000256" key="3">
    <source>
        <dbReference type="ARBA" id="ARBA00022801"/>
    </source>
</evidence>
<dbReference type="Proteomes" id="UP001396334">
    <property type="component" value="Unassembled WGS sequence"/>
</dbReference>
<dbReference type="Pfam" id="PF00413">
    <property type="entry name" value="Peptidase_M10"/>
    <property type="match status" value="1"/>
</dbReference>
<keyword evidence="8" id="KW-1185">Reference proteome</keyword>
<dbReference type="EMBL" id="JBBPBN010000022">
    <property type="protein sequence ID" value="KAK9013545.1"/>
    <property type="molecule type" value="Genomic_DNA"/>
</dbReference>
<feature type="chain" id="PRO_5046971818" description="Peptidase metallopeptidase domain-containing protein" evidence="5">
    <location>
        <begin position="27"/>
        <end position="229"/>
    </location>
</feature>
<evidence type="ECO:0000259" key="6">
    <source>
        <dbReference type="SMART" id="SM00235"/>
    </source>
</evidence>
<dbReference type="PANTHER" id="PTHR10201:SF213">
    <property type="entry name" value="METALLOENDOPROTEINASE 2-MMP-LIKE"/>
    <property type="match status" value="1"/>
</dbReference>
<evidence type="ECO:0000256" key="1">
    <source>
        <dbReference type="ARBA" id="ARBA00022670"/>
    </source>
</evidence>
<evidence type="ECO:0000256" key="5">
    <source>
        <dbReference type="SAM" id="SignalP"/>
    </source>
</evidence>